<gene>
    <name evidence="12" type="ORF">B0T11DRAFT_305730</name>
</gene>
<dbReference type="Proteomes" id="UP000813385">
    <property type="component" value="Unassembled WGS sequence"/>
</dbReference>
<comment type="subcellular location">
    <subcellularLocation>
        <location evidence="1">Golgi apparatus membrane</location>
        <topology evidence="1">Peripheral membrane protein</topology>
    </subcellularLocation>
</comment>
<dbReference type="OrthoDB" id="296793at2759"/>
<sequence>MYEDAWYNFVPEVAKKPPTGGDSQRPGHRRKESLLQQPNGPQISEPAVPLGSLLEELEDTNTPPEPSLPRRASSYSDFYHVVQTQLAKDSQKKRNKDGGKRRKDRFRDALDLKGEADAALPARPPALEQYDEQLLEASQQEYLRPGAHEFSYSVYEDQLMLTERHLDALIDDTNASLELLTTLSNSFKAVETQTTSFKAQCEDLIEEQKRLQKLADDVGTDLHYYAYLDNVTRRLNAPGAGRLADDEGYGEVLEHLNSCIDFMAKHPTYRDAESYLARYEALLTKALHLLEVALQAKMDGISSEIGPQIAGTKSEATRHALAYGRFEEMICDSFSLLPNIQKVVLSVYDEYGQAVTGGIARDIYANTTNNMLSSYLSIRDRDLKPIVQHDVDEFKKEVKESSAETACRNLIKQTFERAFNENNLLTKIFGLDLQWSSDAGSAYTALKVNQRSAANPVNLILLATYLQTTLQSTNLKTICSVVAWLMNEYLVLDYEEEESPFARQCRELSARLLTEHLWVFTDTAFDAEITKTISKTAIKDDALKINPVVGGVSSSNAYQPVKQALELLVMYDQTMPKERSQKNSQVIFKIVRETINVLQRAETRIKSLKGAADPDLFMVKNLLIIKNELVGLEIGDIRGDGATGMQHFGQIWDTLSPQNWYNYFTSVIGGVGSIGSSFWGSSASTATVTAKTLTVEDMSEQLDELLRQSIVAFTQRWGKLMNEAKARKAGVKPIGKVEKELEEVLATAFSNQPEVIGKLHEAIQMSAQAQEQADGEKKGARRY</sequence>
<evidence type="ECO:0000259" key="11">
    <source>
        <dbReference type="Pfam" id="PF20671"/>
    </source>
</evidence>
<dbReference type="InterPro" id="IPR048685">
    <property type="entry name" value="COG3_C"/>
</dbReference>
<evidence type="ECO:0000313" key="13">
    <source>
        <dbReference type="Proteomes" id="UP000813385"/>
    </source>
</evidence>
<evidence type="ECO:0000313" key="12">
    <source>
        <dbReference type="EMBL" id="KAH7362078.1"/>
    </source>
</evidence>
<feature type="region of interest" description="Disordered" evidence="9">
    <location>
        <begin position="86"/>
        <end position="110"/>
    </location>
</feature>
<dbReference type="AlphaFoldDB" id="A0A8K0TKK8"/>
<organism evidence="12 13">
    <name type="scientific">Plectosphaerella cucumerina</name>
    <dbReference type="NCBI Taxonomy" id="40658"/>
    <lineage>
        <taxon>Eukaryota</taxon>
        <taxon>Fungi</taxon>
        <taxon>Dikarya</taxon>
        <taxon>Ascomycota</taxon>
        <taxon>Pezizomycotina</taxon>
        <taxon>Sordariomycetes</taxon>
        <taxon>Hypocreomycetidae</taxon>
        <taxon>Glomerellales</taxon>
        <taxon>Plectosphaerellaceae</taxon>
        <taxon>Plectosphaerella</taxon>
    </lineage>
</organism>
<dbReference type="GO" id="GO:0007030">
    <property type="term" value="P:Golgi organization"/>
    <property type="evidence" value="ECO:0007669"/>
    <property type="project" value="TreeGrafter"/>
</dbReference>
<dbReference type="GO" id="GO:0006891">
    <property type="term" value="P:intra-Golgi vesicle-mediated transport"/>
    <property type="evidence" value="ECO:0007669"/>
    <property type="project" value="TreeGrafter"/>
</dbReference>
<dbReference type="InterPro" id="IPR048320">
    <property type="entry name" value="COG3_N"/>
</dbReference>
<evidence type="ECO:0000256" key="1">
    <source>
        <dbReference type="ARBA" id="ARBA00004395"/>
    </source>
</evidence>
<evidence type="ECO:0000256" key="3">
    <source>
        <dbReference type="ARBA" id="ARBA00020976"/>
    </source>
</evidence>
<evidence type="ECO:0000256" key="9">
    <source>
        <dbReference type="SAM" id="MobiDB-lite"/>
    </source>
</evidence>
<protein>
    <recommendedName>
        <fullName evidence="3">Conserved oligomeric Golgi complex subunit 3</fullName>
    </recommendedName>
    <alternativeName>
        <fullName evidence="8">Component of oligomeric Golgi complex 3</fullName>
    </alternativeName>
</protein>
<feature type="region of interest" description="Disordered" evidence="9">
    <location>
        <begin position="1"/>
        <end position="50"/>
    </location>
</feature>
<keyword evidence="7" id="KW-0472">Membrane</keyword>
<dbReference type="EMBL" id="JAGPXD010000003">
    <property type="protein sequence ID" value="KAH7362078.1"/>
    <property type="molecule type" value="Genomic_DNA"/>
</dbReference>
<feature type="compositionally biased region" description="Basic and acidic residues" evidence="9">
    <location>
        <begin position="89"/>
        <end position="98"/>
    </location>
</feature>
<comment type="caution">
    <text evidence="12">The sequence shown here is derived from an EMBL/GenBank/DDBJ whole genome shotgun (WGS) entry which is preliminary data.</text>
</comment>
<evidence type="ECO:0000259" key="10">
    <source>
        <dbReference type="Pfam" id="PF04136"/>
    </source>
</evidence>
<evidence type="ECO:0000256" key="2">
    <source>
        <dbReference type="ARBA" id="ARBA00009936"/>
    </source>
</evidence>
<dbReference type="PANTHER" id="PTHR13302:SF8">
    <property type="entry name" value="CONSERVED OLIGOMERIC GOLGI COMPLEX SUBUNIT 3"/>
    <property type="match status" value="1"/>
</dbReference>
<evidence type="ECO:0000256" key="4">
    <source>
        <dbReference type="ARBA" id="ARBA00022448"/>
    </source>
</evidence>
<keyword evidence="4" id="KW-0813">Transport</keyword>
<keyword evidence="5" id="KW-0653">Protein transport</keyword>
<dbReference type="GO" id="GO:0000139">
    <property type="term" value="C:Golgi membrane"/>
    <property type="evidence" value="ECO:0007669"/>
    <property type="project" value="UniProtKB-SubCell"/>
</dbReference>
<keyword evidence="13" id="KW-1185">Reference proteome</keyword>
<comment type="similarity">
    <text evidence="2">Belongs to the COG3 family.</text>
</comment>
<feature type="domain" description="Conserved oligomeric Golgi complex subunit 3 N-terminal" evidence="10">
    <location>
        <begin position="155"/>
        <end position="297"/>
    </location>
</feature>
<dbReference type="PANTHER" id="PTHR13302">
    <property type="entry name" value="CONSERVED OLIGOMERIC GOLGI COMPLEX COMPONENT 3"/>
    <property type="match status" value="1"/>
</dbReference>
<dbReference type="Pfam" id="PF20671">
    <property type="entry name" value="COG3_C"/>
    <property type="match status" value="1"/>
</dbReference>
<dbReference type="GO" id="GO:0006914">
    <property type="term" value="P:autophagy"/>
    <property type="evidence" value="ECO:0007669"/>
    <property type="project" value="TreeGrafter"/>
</dbReference>
<accession>A0A8K0TKK8</accession>
<dbReference type="InterPro" id="IPR007265">
    <property type="entry name" value="COG_su3"/>
</dbReference>
<dbReference type="GO" id="GO:0005801">
    <property type="term" value="C:cis-Golgi network"/>
    <property type="evidence" value="ECO:0007669"/>
    <property type="project" value="InterPro"/>
</dbReference>
<evidence type="ECO:0000256" key="8">
    <source>
        <dbReference type="ARBA" id="ARBA00031339"/>
    </source>
</evidence>
<evidence type="ECO:0000256" key="5">
    <source>
        <dbReference type="ARBA" id="ARBA00022927"/>
    </source>
</evidence>
<dbReference type="GO" id="GO:0006886">
    <property type="term" value="P:intracellular protein transport"/>
    <property type="evidence" value="ECO:0007669"/>
    <property type="project" value="InterPro"/>
</dbReference>
<dbReference type="Pfam" id="PF04136">
    <property type="entry name" value="COG3_N"/>
    <property type="match status" value="1"/>
</dbReference>
<name>A0A8K0TKK8_9PEZI</name>
<proteinExistence type="inferred from homology"/>
<evidence type="ECO:0000256" key="7">
    <source>
        <dbReference type="ARBA" id="ARBA00023136"/>
    </source>
</evidence>
<keyword evidence="6" id="KW-0333">Golgi apparatus</keyword>
<feature type="domain" description="Conserved oligomeric Golgi complex subunit 3 C-terminal" evidence="11">
    <location>
        <begin position="319"/>
        <end position="640"/>
    </location>
</feature>
<evidence type="ECO:0000256" key="6">
    <source>
        <dbReference type="ARBA" id="ARBA00023034"/>
    </source>
</evidence>
<reference evidence="12" key="1">
    <citation type="journal article" date="2021" name="Nat. Commun.">
        <title>Genetic determinants of endophytism in the Arabidopsis root mycobiome.</title>
        <authorList>
            <person name="Mesny F."/>
            <person name="Miyauchi S."/>
            <person name="Thiergart T."/>
            <person name="Pickel B."/>
            <person name="Atanasova L."/>
            <person name="Karlsson M."/>
            <person name="Huettel B."/>
            <person name="Barry K.W."/>
            <person name="Haridas S."/>
            <person name="Chen C."/>
            <person name="Bauer D."/>
            <person name="Andreopoulos W."/>
            <person name="Pangilinan J."/>
            <person name="LaButti K."/>
            <person name="Riley R."/>
            <person name="Lipzen A."/>
            <person name="Clum A."/>
            <person name="Drula E."/>
            <person name="Henrissat B."/>
            <person name="Kohler A."/>
            <person name="Grigoriev I.V."/>
            <person name="Martin F.M."/>
            <person name="Hacquard S."/>
        </authorList>
    </citation>
    <scope>NUCLEOTIDE SEQUENCE</scope>
    <source>
        <strain evidence="12">MPI-CAGE-AT-0016</strain>
    </source>
</reference>
<dbReference type="GO" id="GO:0017119">
    <property type="term" value="C:Golgi transport complex"/>
    <property type="evidence" value="ECO:0007669"/>
    <property type="project" value="TreeGrafter"/>
</dbReference>